<dbReference type="GO" id="GO:0015108">
    <property type="term" value="F:chloride transmembrane transporter activity"/>
    <property type="evidence" value="ECO:0007669"/>
    <property type="project" value="TreeGrafter"/>
</dbReference>
<dbReference type="InterPro" id="IPR000644">
    <property type="entry name" value="CBS_dom"/>
</dbReference>
<dbReference type="Gene3D" id="3.10.580.10">
    <property type="entry name" value="CBS-domain"/>
    <property type="match status" value="1"/>
</dbReference>
<proteinExistence type="predicted"/>
<dbReference type="Pfam" id="PF00571">
    <property type="entry name" value="CBS"/>
    <property type="match status" value="1"/>
</dbReference>
<evidence type="ECO:0000256" key="6">
    <source>
        <dbReference type="PROSITE-ProRule" id="PRU00703"/>
    </source>
</evidence>
<name>A0AAV3A4Y8_PYXAD</name>
<dbReference type="EMBL" id="DYDO01000005">
    <property type="protein sequence ID" value="DBA24311.1"/>
    <property type="molecule type" value="Genomic_DNA"/>
</dbReference>
<dbReference type="EMBL" id="DYDO01000005">
    <property type="protein sequence ID" value="DBA24310.1"/>
    <property type="molecule type" value="Genomic_DNA"/>
</dbReference>
<keyword evidence="4 6" id="KW-0129">CBS domain</keyword>
<protein>
    <recommendedName>
        <fullName evidence="7">CBS domain-containing protein</fullName>
    </recommendedName>
</protein>
<organism evidence="8 9">
    <name type="scientific">Pyxicephalus adspersus</name>
    <name type="common">African bullfrog</name>
    <dbReference type="NCBI Taxonomy" id="30357"/>
    <lineage>
        <taxon>Eukaryota</taxon>
        <taxon>Metazoa</taxon>
        <taxon>Chordata</taxon>
        <taxon>Craniata</taxon>
        <taxon>Vertebrata</taxon>
        <taxon>Euteleostomi</taxon>
        <taxon>Amphibia</taxon>
        <taxon>Batrachia</taxon>
        <taxon>Anura</taxon>
        <taxon>Neobatrachia</taxon>
        <taxon>Ranoidea</taxon>
        <taxon>Pyxicephalidae</taxon>
        <taxon>Pyxicephalinae</taxon>
        <taxon>Pyxicephalus</taxon>
    </lineage>
</organism>
<keyword evidence="9" id="KW-1185">Reference proteome</keyword>
<dbReference type="InterPro" id="IPR046342">
    <property type="entry name" value="CBS_dom_sf"/>
</dbReference>
<dbReference type="Proteomes" id="UP001181693">
    <property type="component" value="Unassembled WGS sequence"/>
</dbReference>
<evidence type="ECO:0000256" key="3">
    <source>
        <dbReference type="ARBA" id="ARBA00023065"/>
    </source>
</evidence>
<dbReference type="SUPFAM" id="SSF54631">
    <property type="entry name" value="CBS-domain pair"/>
    <property type="match status" value="1"/>
</dbReference>
<dbReference type="PANTHER" id="PTHR11689:SF89">
    <property type="entry name" value="CHLORIDE CHANNEL PROTEIN"/>
    <property type="match status" value="1"/>
</dbReference>
<accession>A0AAV3A4Y8</accession>
<gene>
    <name evidence="8" type="ORF">GDO54_011986</name>
</gene>
<dbReference type="PROSITE" id="PS51371">
    <property type="entry name" value="CBS"/>
    <property type="match status" value="1"/>
</dbReference>
<dbReference type="SMART" id="SM00116">
    <property type="entry name" value="CBS"/>
    <property type="match status" value="1"/>
</dbReference>
<evidence type="ECO:0000259" key="7">
    <source>
        <dbReference type="PROSITE" id="PS51371"/>
    </source>
</evidence>
<keyword evidence="3" id="KW-0406">Ion transport</keyword>
<evidence type="ECO:0000256" key="4">
    <source>
        <dbReference type="ARBA" id="ARBA00023122"/>
    </source>
</evidence>
<evidence type="ECO:0000256" key="2">
    <source>
        <dbReference type="ARBA" id="ARBA00022737"/>
    </source>
</evidence>
<dbReference type="AlphaFoldDB" id="A0AAV3A4Y8"/>
<feature type="domain" description="CBS" evidence="7">
    <location>
        <begin position="66"/>
        <end position="124"/>
    </location>
</feature>
<evidence type="ECO:0000313" key="9">
    <source>
        <dbReference type="Proteomes" id="UP001181693"/>
    </source>
</evidence>
<dbReference type="PANTHER" id="PTHR11689">
    <property type="entry name" value="CHLORIDE CHANNEL PROTEIN CLC FAMILY MEMBER"/>
    <property type="match status" value="1"/>
</dbReference>
<dbReference type="InterPro" id="IPR051280">
    <property type="entry name" value="Cl-channel/antiporter"/>
</dbReference>
<reference evidence="8" key="1">
    <citation type="thesis" date="2020" institute="ProQuest LLC" country="789 East Eisenhower Parkway, Ann Arbor, MI, USA">
        <title>Comparative Genomics and Chromosome Evolution.</title>
        <authorList>
            <person name="Mudd A.B."/>
        </authorList>
    </citation>
    <scope>NUCLEOTIDE SEQUENCE</scope>
    <source>
        <strain evidence="8">1538</strain>
        <tissue evidence="8">Blood</tissue>
    </source>
</reference>
<keyword evidence="5" id="KW-0868">Chloride</keyword>
<comment type="caution">
    <text evidence="8">The sequence shown here is derived from an EMBL/GenBank/DDBJ whole genome shotgun (WGS) entry which is preliminary data.</text>
</comment>
<evidence type="ECO:0000256" key="1">
    <source>
        <dbReference type="ARBA" id="ARBA00022448"/>
    </source>
</evidence>
<evidence type="ECO:0000313" key="8">
    <source>
        <dbReference type="EMBL" id="DBA24311.1"/>
    </source>
</evidence>
<keyword evidence="1" id="KW-0813">Transport</keyword>
<evidence type="ECO:0000256" key="5">
    <source>
        <dbReference type="ARBA" id="ARBA00023214"/>
    </source>
</evidence>
<sequence>MELYMLLSNSQIFQTTEDDGDFRTVLQYQQVTVEKLPDEARMNTLLNKYSADPQYQQLFINLEPYINKSAVCVQAHFSLQRAYVVFRTLGLRHLTVVDLRNRAVGMITRKDLISLQLEKRLIKLDSGKQDSDEELLR</sequence>
<keyword evidence="2" id="KW-0677">Repeat</keyword>